<protein>
    <submittedName>
        <fullName evidence="1">Uncharacterized protein</fullName>
    </submittedName>
</protein>
<reference evidence="1" key="1">
    <citation type="journal article" date="2021" name="Mol. Ecol. Resour.">
        <title>Apolygus lucorum genome provides insights into omnivorousness and mesophyll feeding.</title>
        <authorList>
            <person name="Liu Y."/>
            <person name="Liu H."/>
            <person name="Wang H."/>
            <person name="Huang T."/>
            <person name="Liu B."/>
            <person name="Yang B."/>
            <person name="Yin L."/>
            <person name="Li B."/>
            <person name="Zhang Y."/>
            <person name="Zhang S."/>
            <person name="Jiang F."/>
            <person name="Zhang X."/>
            <person name="Ren Y."/>
            <person name="Wang B."/>
            <person name="Wang S."/>
            <person name="Lu Y."/>
            <person name="Wu K."/>
            <person name="Fan W."/>
            <person name="Wang G."/>
        </authorList>
    </citation>
    <scope>NUCLEOTIDE SEQUENCE</scope>
    <source>
        <strain evidence="1">12Hb</strain>
    </source>
</reference>
<organism evidence="1 2">
    <name type="scientific">Apolygus lucorum</name>
    <name type="common">Small green plant bug</name>
    <name type="synonym">Lygocoris lucorum</name>
    <dbReference type="NCBI Taxonomy" id="248454"/>
    <lineage>
        <taxon>Eukaryota</taxon>
        <taxon>Metazoa</taxon>
        <taxon>Ecdysozoa</taxon>
        <taxon>Arthropoda</taxon>
        <taxon>Hexapoda</taxon>
        <taxon>Insecta</taxon>
        <taxon>Pterygota</taxon>
        <taxon>Neoptera</taxon>
        <taxon>Paraneoptera</taxon>
        <taxon>Hemiptera</taxon>
        <taxon>Heteroptera</taxon>
        <taxon>Panheteroptera</taxon>
        <taxon>Cimicomorpha</taxon>
        <taxon>Miridae</taxon>
        <taxon>Mirini</taxon>
        <taxon>Apolygus</taxon>
    </lineage>
</organism>
<accession>A0A8S9XF59</accession>
<name>A0A8S9XF59_APOLU</name>
<sequence length="249" mass="28515">MLICRPTSTGNLANRSSRKCRSQPSLIGTSWFISERRTYLKEDYYLEEEDEDFVLPLKKKPVRPCNLEHRRLMRMIFQVTMSPMSLQQHIKAITMEAATYRSDPTDAGAPANAILAALETHPIELQTGWRRLLKMFEKYVTEGPQEFPVFTEWFSGQEIAFSMIFSGQTLTKWAKFLKEFWVLSLFTRDYYCPITINPDSTIYISSTFANGIQPSEHADAADSGAQLGLDEKPPSAGKNFFFDIVTGYF</sequence>
<evidence type="ECO:0000313" key="1">
    <source>
        <dbReference type="EMBL" id="KAF6207613.1"/>
    </source>
</evidence>
<gene>
    <name evidence="1" type="ORF">GE061_016060</name>
</gene>
<dbReference type="EMBL" id="WIXP02000007">
    <property type="protein sequence ID" value="KAF6207613.1"/>
    <property type="molecule type" value="Genomic_DNA"/>
</dbReference>
<evidence type="ECO:0000313" key="2">
    <source>
        <dbReference type="Proteomes" id="UP000466442"/>
    </source>
</evidence>
<proteinExistence type="predicted"/>
<dbReference type="AlphaFoldDB" id="A0A8S9XF59"/>
<comment type="caution">
    <text evidence="1">The sequence shown here is derived from an EMBL/GenBank/DDBJ whole genome shotgun (WGS) entry which is preliminary data.</text>
</comment>
<keyword evidence="2" id="KW-1185">Reference proteome</keyword>
<dbReference type="Proteomes" id="UP000466442">
    <property type="component" value="Unassembled WGS sequence"/>
</dbReference>